<dbReference type="EMBL" id="CACRXK020007140">
    <property type="protein sequence ID" value="CAB4011423.1"/>
    <property type="molecule type" value="Genomic_DNA"/>
</dbReference>
<dbReference type="AlphaFoldDB" id="A0A6S7I4B4"/>
<gene>
    <name evidence="1" type="ORF">PACLA_8A005661</name>
</gene>
<comment type="caution">
    <text evidence="1">The sequence shown here is derived from an EMBL/GenBank/DDBJ whole genome shotgun (WGS) entry which is preliminary data.</text>
</comment>
<name>A0A6S7I4B4_PARCT</name>
<dbReference type="Pfam" id="PF20231">
    <property type="entry name" value="DUF6589"/>
    <property type="match status" value="1"/>
</dbReference>
<dbReference type="InterPro" id="IPR013087">
    <property type="entry name" value="Znf_C2H2_type"/>
</dbReference>
<dbReference type="OrthoDB" id="5988638at2759"/>
<dbReference type="PROSITE" id="PS00028">
    <property type="entry name" value="ZINC_FINGER_C2H2_1"/>
    <property type="match status" value="1"/>
</dbReference>
<reference evidence="1" key="1">
    <citation type="submission" date="2020-04" db="EMBL/GenBank/DDBJ databases">
        <authorList>
            <person name="Alioto T."/>
            <person name="Alioto T."/>
            <person name="Gomez Garrido J."/>
        </authorList>
    </citation>
    <scope>NUCLEOTIDE SEQUENCE</scope>
    <source>
        <strain evidence="1">A484AB</strain>
    </source>
</reference>
<dbReference type="PROSITE" id="PS50157">
    <property type="entry name" value="ZINC_FINGER_C2H2_2"/>
    <property type="match status" value="2"/>
</dbReference>
<protein>
    <submittedName>
        <fullName evidence="1">Uncharacterized protein</fullName>
    </submittedName>
</protein>
<organism evidence="1 2">
    <name type="scientific">Paramuricea clavata</name>
    <name type="common">Red gorgonian</name>
    <name type="synonym">Violescent sea-whip</name>
    <dbReference type="NCBI Taxonomy" id="317549"/>
    <lineage>
        <taxon>Eukaryota</taxon>
        <taxon>Metazoa</taxon>
        <taxon>Cnidaria</taxon>
        <taxon>Anthozoa</taxon>
        <taxon>Octocorallia</taxon>
        <taxon>Malacalcyonacea</taxon>
        <taxon>Plexauridae</taxon>
        <taxon>Paramuricea</taxon>
    </lineage>
</organism>
<dbReference type="Proteomes" id="UP001152795">
    <property type="component" value="Unassembled WGS sequence"/>
</dbReference>
<proteinExistence type="predicted"/>
<accession>A0A6S7I4B4</accession>
<evidence type="ECO:0000313" key="2">
    <source>
        <dbReference type="Proteomes" id="UP001152795"/>
    </source>
</evidence>
<keyword evidence="2" id="KW-1185">Reference proteome</keyword>
<sequence length="783" mass="90000">MSAIAYRISVVLYHGGLSYQASLRLFHLGICMHPESAIGLQKRMGKDHDAKVLTWKKDLETDILPLKLMEEIRERQIPCFQADDMVIERSVDLSETSVNNKTCPRYFDAEALKLITNVLNAAECKSQTRLIGEHYSEEVFEDAFSEIARTKTSRYKIVGDNVDLEIRARVQTKDHINKSIHWTHQYAIRDRVKSGIQEQKKLTKTFKNVPMLELLPSTKVQGNIKSQFAVLVTRVIVKYLKCFKHLSKVVVYHIPHKYRHEMTLKSDLCPLSLETKNPNVAGEMAQLLINNQAKYVPHHKGEVLVPIPLHGDQLFEERARNVQWTFRIGETSMDRLEGMPTEYADWHAKVNLYQIEFDRFVKPQSASEVGTSYASINRTGKTNAAKGVEKSYNEYKEFHQCEIEAHICSAMMDMLGMHSIDDCPPGCDIPDDKVPKEIRRKWLMNLALEMVEKYLFESTKISDAAKEVAEIQMAMSTKWKCRSAECNKEFTYHSGRVKHEISVHHENYCKTSIGDRDKFGYFLCGAKCGYVFSTKAIRNRHERCIHTEFYRESENENSQPEKSICRQDFLYNYHKAKLTFGLILFNFNDAVKEGDGQRLFDLYKLALLLYKSSGHYKYAYTVLLHLIKISALDSEDQADEIKWNRFFNKNGGPGRNISLDLKKEQQNKVLKTFWRSLGANLNESSASRIAGALQSFETVLESIDEDCDIASRSSHRTVKGAEACVRQIAGDLSDKQVFSKTIGREGYPSFPSISGDLIEGLDYLDLYKWMNEKIKEWDSIYTG</sequence>
<evidence type="ECO:0000313" key="1">
    <source>
        <dbReference type="EMBL" id="CAB4011423.1"/>
    </source>
</evidence>
<dbReference type="InterPro" id="IPR046496">
    <property type="entry name" value="DUF6589"/>
</dbReference>